<accession>A0A4D6LYW0</accession>
<reference evidence="1 2" key="1">
    <citation type="submission" date="2019-04" db="EMBL/GenBank/DDBJ databases">
        <title>An improved genome assembly and genetic linkage map for asparagus bean, Vigna unguiculata ssp. sesquipedialis.</title>
        <authorList>
            <person name="Xia Q."/>
            <person name="Zhang R."/>
            <person name="Dong Y."/>
        </authorList>
    </citation>
    <scope>NUCLEOTIDE SEQUENCE [LARGE SCALE GENOMIC DNA]</scope>
    <source>
        <tissue evidence="1">Leaf</tissue>
    </source>
</reference>
<dbReference type="Proteomes" id="UP000501690">
    <property type="component" value="Linkage Group LG5"/>
</dbReference>
<proteinExistence type="predicted"/>
<evidence type="ECO:0000313" key="2">
    <source>
        <dbReference type="Proteomes" id="UP000501690"/>
    </source>
</evidence>
<gene>
    <name evidence="1" type="ORF">DEO72_LG5g1227</name>
</gene>
<dbReference type="AlphaFoldDB" id="A0A4D6LYW0"/>
<evidence type="ECO:0000313" key="1">
    <source>
        <dbReference type="EMBL" id="QCD93156.1"/>
    </source>
</evidence>
<protein>
    <submittedName>
        <fullName evidence="1">Uncharacterized protein</fullName>
    </submittedName>
</protein>
<name>A0A4D6LYW0_VIGUN</name>
<dbReference type="EMBL" id="CP039349">
    <property type="protein sequence ID" value="QCD93156.1"/>
    <property type="molecule type" value="Genomic_DNA"/>
</dbReference>
<organism evidence="1 2">
    <name type="scientific">Vigna unguiculata</name>
    <name type="common">Cowpea</name>
    <dbReference type="NCBI Taxonomy" id="3917"/>
    <lineage>
        <taxon>Eukaryota</taxon>
        <taxon>Viridiplantae</taxon>
        <taxon>Streptophyta</taxon>
        <taxon>Embryophyta</taxon>
        <taxon>Tracheophyta</taxon>
        <taxon>Spermatophyta</taxon>
        <taxon>Magnoliopsida</taxon>
        <taxon>eudicotyledons</taxon>
        <taxon>Gunneridae</taxon>
        <taxon>Pentapetalae</taxon>
        <taxon>rosids</taxon>
        <taxon>fabids</taxon>
        <taxon>Fabales</taxon>
        <taxon>Fabaceae</taxon>
        <taxon>Papilionoideae</taxon>
        <taxon>50 kb inversion clade</taxon>
        <taxon>NPAAA clade</taxon>
        <taxon>indigoferoid/millettioid clade</taxon>
        <taxon>Phaseoleae</taxon>
        <taxon>Vigna</taxon>
    </lineage>
</organism>
<sequence length="163" mass="17627">MVVLRRRAAEVGCGCHGWNKLHARGEDELAVDSKLQGRWKLVAVAASHSRRGGAVLSILAARTVAETLLVTVVSGLVLLRERWRKKLGTRGGGKNGGALPWLSRCGEDGGARSCWAREEDGVAVRGGRRGDGGGGCHGGWKERRKLGLGFWEMKMMTWQNLIG</sequence>
<keyword evidence="2" id="KW-1185">Reference proteome</keyword>